<organism evidence="2 3">
    <name type="scientific">Sphaerosporella brunnea</name>
    <dbReference type="NCBI Taxonomy" id="1250544"/>
    <lineage>
        <taxon>Eukaryota</taxon>
        <taxon>Fungi</taxon>
        <taxon>Dikarya</taxon>
        <taxon>Ascomycota</taxon>
        <taxon>Pezizomycotina</taxon>
        <taxon>Pezizomycetes</taxon>
        <taxon>Pezizales</taxon>
        <taxon>Pyronemataceae</taxon>
        <taxon>Sphaerosporella</taxon>
    </lineage>
</organism>
<dbReference type="InParanoid" id="A0A5J5F9P9"/>
<name>A0A5J5F9P9_9PEZI</name>
<keyword evidence="1" id="KW-0812">Transmembrane</keyword>
<accession>A0A5J5F9P9</accession>
<proteinExistence type="predicted"/>
<protein>
    <submittedName>
        <fullName evidence="2">Uncharacterized protein</fullName>
    </submittedName>
</protein>
<sequence length="137" mass="14931">MNHPVFYLQESATLFIAVLFAILTICVFFMYNHFFNHSAQPSMTTASTQTVEKHGGLLTPPASPSMASQNAYSAFLMSSLPEELSDSPVELQQDVLFGDMDYALWAEVFGQGISSTVGSSFASISSLDLDEEASWGQ</sequence>
<keyword evidence="1" id="KW-1133">Transmembrane helix</keyword>
<dbReference type="Proteomes" id="UP000326924">
    <property type="component" value="Unassembled WGS sequence"/>
</dbReference>
<feature type="transmembrane region" description="Helical" evidence="1">
    <location>
        <begin position="12"/>
        <end position="31"/>
    </location>
</feature>
<dbReference type="EMBL" id="VXIS01000012">
    <property type="protein sequence ID" value="KAA8913786.1"/>
    <property type="molecule type" value="Genomic_DNA"/>
</dbReference>
<dbReference type="AlphaFoldDB" id="A0A5J5F9P9"/>
<keyword evidence="3" id="KW-1185">Reference proteome</keyword>
<evidence type="ECO:0000313" key="2">
    <source>
        <dbReference type="EMBL" id="KAA8913786.1"/>
    </source>
</evidence>
<reference evidence="2 3" key="1">
    <citation type="submission" date="2019-09" db="EMBL/GenBank/DDBJ databases">
        <title>Draft genome of the ectomycorrhizal ascomycete Sphaerosporella brunnea.</title>
        <authorList>
            <consortium name="DOE Joint Genome Institute"/>
            <person name="Benucci G.M."/>
            <person name="Marozzi G."/>
            <person name="Antonielli L."/>
            <person name="Sanchez S."/>
            <person name="Marco P."/>
            <person name="Wang X."/>
            <person name="Falini L.B."/>
            <person name="Barry K."/>
            <person name="Haridas S."/>
            <person name="Lipzen A."/>
            <person name="Labutti K."/>
            <person name="Grigoriev I.V."/>
            <person name="Murat C."/>
            <person name="Martin F."/>
            <person name="Albertini E."/>
            <person name="Donnini D."/>
            <person name="Bonito G."/>
        </authorList>
    </citation>
    <scope>NUCLEOTIDE SEQUENCE [LARGE SCALE GENOMIC DNA]</scope>
    <source>
        <strain evidence="2 3">Sb_GMNB300</strain>
    </source>
</reference>
<keyword evidence="1" id="KW-0472">Membrane</keyword>
<evidence type="ECO:0000313" key="3">
    <source>
        <dbReference type="Proteomes" id="UP000326924"/>
    </source>
</evidence>
<comment type="caution">
    <text evidence="2">The sequence shown here is derived from an EMBL/GenBank/DDBJ whole genome shotgun (WGS) entry which is preliminary data.</text>
</comment>
<evidence type="ECO:0000256" key="1">
    <source>
        <dbReference type="SAM" id="Phobius"/>
    </source>
</evidence>
<gene>
    <name evidence="2" type="ORF">FN846DRAFT_902637</name>
</gene>